<comment type="caution">
    <text evidence="3">The sequence shown here is derived from an EMBL/GenBank/DDBJ whole genome shotgun (WGS) entry which is preliminary data.</text>
</comment>
<dbReference type="GO" id="GO:0005730">
    <property type="term" value="C:nucleolus"/>
    <property type="evidence" value="ECO:0007669"/>
    <property type="project" value="TreeGrafter"/>
</dbReference>
<name>A0A545VDS7_9HYPO</name>
<evidence type="ECO:0000256" key="1">
    <source>
        <dbReference type="SAM" id="MobiDB-lite"/>
    </source>
</evidence>
<keyword evidence="4" id="KW-1185">Reference proteome</keyword>
<accession>A0A545VDS7</accession>
<dbReference type="EMBL" id="SPUK01000002">
    <property type="protein sequence ID" value="TQV99875.1"/>
    <property type="molecule type" value="Genomic_DNA"/>
</dbReference>
<dbReference type="InterPro" id="IPR052609">
    <property type="entry name" value="Ribosome_Biogenesis_Reg"/>
</dbReference>
<protein>
    <submittedName>
        <fullName evidence="3">Nucleolar 27S pre-rRNA processing protein</fullName>
    </submittedName>
</protein>
<feature type="region of interest" description="Disordered" evidence="1">
    <location>
        <begin position="134"/>
        <end position="158"/>
    </location>
</feature>
<sequence length="1366" mass="151876">MVKLTRKSPTKGNQTKSLLQQDADNLIKIVRGLDQSGPGEDGKNLDLLWRKLVASSDESFHAAEESTLRWLLKSMNGNATAAEAMRRHPLTWIMLDCVFTRIPLFSLAKSLADRKFVAVLQQTLKDLATVDSDNLQHSGKKRKRSSPPSFGSDETRQPHGRLATAKSLFTTLKSLLDRLDDATTTTARDNIGAEHIRSLFCLSAAETAVLLAPAFSACQLLIDTEMYDIEGAEEWVAVASSLWDLHMQGTDDTSEVATHLFTTPAAILCALENLSEKEPNNAPASLKLKWSADLQDFLQRNLILPCRTTFLNRQDFAAVTRALDVSQSKIHMTAPSLYFLASKSSDTSAEGERRKNTVEWMKRIFEEVEQAIHHNPDRNNLIELIIRQAIKKSIPVDVKNLRQIARGYVLDKEPTDWTLLGSIVMCDPAVFQTSGDGSDLLISTCEKISTFSSAESQQPIASVLGAIRQSFVIRRDLVAFLQLWFTELRKAEENGQEQQSMWFGEGLNSYNGEYLRDLIEKELSASQLSEFVSWLESQSTKSSPNSICTIADTLSQGLKRETFIDVVGLRLFQITWTACAELSNLPARWRISSNTIRWANPDGKATIWETLKDRVKQTLKKGALDAEETFECFCFCYNAWDALATCVDTVKGPAKLIQNFSERLAKKLMSESAIQKITVLDRADTELNTFDEKTPASCYLDVFLAGGSRFNRLFSIASGGLPEPLRSATTASELGARDKRMLWQKVFSNDVNLNEGKLARTLVDQVIEALEQSGKEKGWPTSDAILILQTLSRIPMDSFSRWQREKVVNTLNSNSAKMVQTPGSTPLASWKQILSLTTNMMARPTFYDEMTFDRLVQLADAVSVCIAKHSTSDEEILEMIERFSQMASSTIRQMAGQVDERSTKYFEDCSAYIASATGNKFREFSALHYPLIKSLISVITRSPNTPNTEHLSKLVTEGQVMLAKAIMSVVNPLVTAEVLPVKPSSRERLNILAAADAASSAAPLAQYYKGKPTALQAFADNCSSKMTEGDVVAWKVQILLRNELPAAFQLTAPKTFDTLKPLPQRLQSKLLRDFASSITKSLRVQEKVAYLRDLVDALRAGCFTDGQTLAIQEVVSQIIESPEYTGKFDGYDLAAAYSEIITILSKAPAPGNVNLCRTLYSLLERKPQAVSQWDVEATLSTICDLSPAVGGLDTAQLPYTWLCKLTDVIIKKHRLRLEGHYHLLLTVLQTLLDRLIVTEIGGEDSSASQETKAHAYARLITLVCEPTAGAVSRTQHQSSLDSATDAAKRSAGRHMHLVLMQYVRLQLTENVPRPVREALEPAMNSIFDITPPEGRKILNDAMDASGRAILREMFKRYVKFGKWSGV</sequence>
<gene>
    <name evidence="3" type="ORF">IF1G_02090</name>
</gene>
<evidence type="ECO:0000259" key="2">
    <source>
        <dbReference type="Pfam" id="PF10441"/>
    </source>
</evidence>
<dbReference type="PANTHER" id="PTHR15682">
    <property type="entry name" value="UNHEALTHY RIBOSOME BIOGENESIS PROTEIN 2 HOMOLOG"/>
    <property type="match status" value="1"/>
</dbReference>
<evidence type="ECO:0000313" key="4">
    <source>
        <dbReference type="Proteomes" id="UP000315783"/>
    </source>
</evidence>
<dbReference type="GO" id="GO:0042254">
    <property type="term" value="P:ribosome biogenesis"/>
    <property type="evidence" value="ECO:0007669"/>
    <property type="project" value="TreeGrafter"/>
</dbReference>
<reference evidence="3 4" key="1">
    <citation type="journal article" date="2019" name="Appl. Microbiol. Biotechnol.">
        <title>Genome sequence of Isaria javanica and comparative genome analysis insights into family S53 peptidase evolution in fungal entomopathogens.</title>
        <authorList>
            <person name="Lin R."/>
            <person name="Zhang X."/>
            <person name="Xin B."/>
            <person name="Zou M."/>
            <person name="Gao Y."/>
            <person name="Qin F."/>
            <person name="Hu Q."/>
            <person name="Xie B."/>
            <person name="Cheng X."/>
        </authorList>
    </citation>
    <scope>NUCLEOTIDE SEQUENCE [LARGE SCALE GENOMIC DNA]</scope>
    <source>
        <strain evidence="3 4">IJ1G</strain>
    </source>
</reference>
<dbReference type="Pfam" id="PF10441">
    <property type="entry name" value="Urb2"/>
    <property type="match status" value="1"/>
</dbReference>
<organism evidence="3 4">
    <name type="scientific">Cordyceps javanica</name>
    <dbReference type="NCBI Taxonomy" id="43265"/>
    <lineage>
        <taxon>Eukaryota</taxon>
        <taxon>Fungi</taxon>
        <taxon>Dikarya</taxon>
        <taxon>Ascomycota</taxon>
        <taxon>Pezizomycotina</taxon>
        <taxon>Sordariomycetes</taxon>
        <taxon>Hypocreomycetidae</taxon>
        <taxon>Hypocreales</taxon>
        <taxon>Cordycipitaceae</taxon>
        <taxon>Cordyceps</taxon>
    </lineage>
</organism>
<proteinExistence type="predicted"/>
<dbReference type="OrthoDB" id="160374at2759"/>
<dbReference type="PANTHER" id="PTHR15682:SF2">
    <property type="entry name" value="UNHEALTHY RIBOSOME BIOGENESIS PROTEIN 2 HOMOLOG"/>
    <property type="match status" value="1"/>
</dbReference>
<dbReference type="InterPro" id="IPR018849">
    <property type="entry name" value="Urb2/Npa2_C"/>
</dbReference>
<evidence type="ECO:0000313" key="3">
    <source>
        <dbReference type="EMBL" id="TQV99875.1"/>
    </source>
</evidence>
<feature type="domain" description="Nucleolar 27S pre-rRNA processing Urb2/Npa2 C-terminal" evidence="2">
    <location>
        <begin position="1154"/>
        <end position="1365"/>
    </location>
</feature>
<dbReference type="STRING" id="43265.A0A545VDS7"/>
<dbReference type="Proteomes" id="UP000315783">
    <property type="component" value="Unassembled WGS sequence"/>
</dbReference>